<evidence type="ECO:0000313" key="9">
    <source>
        <dbReference type="Proteomes" id="UP000694845"/>
    </source>
</evidence>
<protein>
    <submittedName>
        <fullName evidence="10">E3 ubiquitin-protein ligase PDZRN3-like</fullName>
    </submittedName>
</protein>
<dbReference type="KEGG" id="aplc:110983030"/>
<dbReference type="CDD" id="cd06716">
    <property type="entry name" value="PDZ2-PDZRN4-like"/>
    <property type="match status" value="1"/>
</dbReference>
<reference evidence="10" key="1">
    <citation type="submission" date="2025-08" db="UniProtKB">
        <authorList>
            <consortium name="RefSeq"/>
        </authorList>
    </citation>
    <scope>IDENTIFICATION</scope>
</reference>
<dbReference type="OrthoDB" id="6270329at2759"/>
<dbReference type="SUPFAM" id="SSF49599">
    <property type="entry name" value="TRAF domain-like"/>
    <property type="match status" value="1"/>
</dbReference>
<dbReference type="InterPro" id="IPR013083">
    <property type="entry name" value="Znf_RING/FYVE/PHD"/>
</dbReference>
<feature type="zinc finger region" description="TRAF-type" evidence="4">
    <location>
        <begin position="100"/>
        <end position="138"/>
    </location>
</feature>
<feature type="domain" description="TRAF-type" evidence="8">
    <location>
        <begin position="100"/>
        <end position="138"/>
    </location>
</feature>
<accession>A0A8B7Z2H8</accession>
<dbReference type="SMART" id="SM00184">
    <property type="entry name" value="RING"/>
    <property type="match status" value="1"/>
</dbReference>
<dbReference type="SUPFAM" id="SSF50156">
    <property type="entry name" value="PDZ domain-like"/>
    <property type="match status" value="2"/>
</dbReference>
<evidence type="ECO:0000259" key="7">
    <source>
        <dbReference type="PROSITE" id="PS50106"/>
    </source>
</evidence>
<dbReference type="InterPro" id="IPR001841">
    <property type="entry name" value="Znf_RING"/>
</dbReference>
<dbReference type="GeneID" id="110983030"/>
<organism evidence="9 10">
    <name type="scientific">Acanthaster planci</name>
    <name type="common">Crown-of-thorns starfish</name>
    <dbReference type="NCBI Taxonomy" id="133434"/>
    <lineage>
        <taxon>Eukaryota</taxon>
        <taxon>Metazoa</taxon>
        <taxon>Echinodermata</taxon>
        <taxon>Eleutherozoa</taxon>
        <taxon>Asterozoa</taxon>
        <taxon>Asteroidea</taxon>
        <taxon>Valvatacea</taxon>
        <taxon>Valvatida</taxon>
        <taxon>Acanthasteridae</taxon>
        <taxon>Acanthaster</taxon>
    </lineage>
</organism>
<feature type="domain" description="RING-type" evidence="6">
    <location>
        <begin position="18"/>
        <end position="54"/>
    </location>
</feature>
<evidence type="ECO:0000313" key="10">
    <source>
        <dbReference type="RefSeq" id="XP_022097586.1"/>
    </source>
</evidence>
<keyword evidence="2 4" id="KW-0863">Zinc-finger</keyword>
<dbReference type="Gene3D" id="3.30.40.10">
    <property type="entry name" value="Zinc/RING finger domain, C3HC4 (zinc finger)"/>
    <property type="match status" value="2"/>
</dbReference>
<evidence type="ECO:0000259" key="8">
    <source>
        <dbReference type="PROSITE" id="PS50145"/>
    </source>
</evidence>
<dbReference type="PROSITE" id="PS00518">
    <property type="entry name" value="ZF_RING_1"/>
    <property type="match status" value="1"/>
</dbReference>
<evidence type="ECO:0000256" key="5">
    <source>
        <dbReference type="SAM" id="MobiDB-lite"/>
    </source>
</evidence>
<dbReference type="Proteomes" id="UP000694845">
    <property type="component" value="Unplaced"/>
</dbReference>
<feature type="region of interest" description="Disordered" evidence="5">
    <location>
        <begin position="552"/>
        <end position="621"/>
    </location>
</feature>
<name>A0A8B7Z2H8_ACAPL</name>
<feature type="compositionally biased region" description="Basic and acidic residues" evidence="5">
    <location>
        <begin position="660"/>
        <end position="679"/>
    </location>
</feature>
<dbReference type="InterPro" id="IPR036034">
    <property type="entry name" value="PDZ_sf"/>
</dbReference>
<keyword evidence="9" id="KW-1185">Reference proteome</keyword>
<feature type="compositionally biased region" description="Basic and acidic residues" evidence="5">
    <location>
        <begin position="847"/>
        <end position="862"/>
    </location>
</feature>
<dbReference type="CDD" id="cd16512">
    <property type="entry name" value="RING-HC_LNX3-like"/>
    <property type="match status" value="1"/>
</dbReference>
<dbReference type="FunFam" id="3.30.40.10:FF:000214">
    <property type="entry name" value="E3 ubiquitin-protein ligase PDZRN3 isoform X1"/>
    <property type="match status" value="1"/>
</dbReference>
<dbReference type="InterPro" id="IPR017907">
    <property type="entry name" value="Znf_RING_CS"/>
</dbReference>
<dbReference type="OMA" id="VWSETEH"/>
<dbReference type="Pfam" id="PF02176">
    <property type="entry name" value="zf-TRAF"/>
    <property type="match status" value="1"/>
</dbReference>
<proteinExistence type="predicted"/>
<dbReference type="PANTHER" id="PTHR15545">
    <property type="entry name" value="PDZ DOMAIN CONTAINING RING FINGER PROTEIN 3, 4"/>
    <property type="match status" value="1"/>
</dbReference>
<gene>
    <name evidence="10" type="primary">LOC110983030</name>
</gene>
<dbReference type="InterPro" id="IPR001293">
    <property type="entry name" value="Znf_TRAF"/>
</dbReference>
<dbReference type="RefSeq" id="XP_022097586.1">
    <property type="nucleotide sequence ID" value="XM_022241894.1"/>
</dbReference>
<dbReference type="PROSITE" id="PS50089">
    <property type="entry name" value="ZF_RING_2"/>
    <property type="match status" value="1"/>
</dbReference>
<dbReference type="Pfam" id="PF13923">
    <property type="entry name" value="zf-C3HC4_2"/>
    <property type="match status" value="1"/>
</dbReference>
<dbReference type="PANTHER" id="PTHR15545:SF8">
    <property type="entry name" value="SLO-INTERACTING PROTEIN 1"/>
    <property type="match status" value="1"/>
</dbReference>
<dbReference type="GO" id="GO:0008270">
    <property type="term" value="F:zinc ion binding"/>
    <property type="evidence" value="ECO:0007669"/>
    <property type="project" value="UniProtKB-KW"/>
</dbReference>
<dbReference type="AlphaFoldDB" id="A0A8B7Z2H8"/>
<feature type="domain" description="PDZ" evidence="7">
    <location>
        <begin position="243"/>
        <end position="327"/>
    </location>
</feature>
<evidence type="ECO:0000256" key="3">
    <source>
        <dbReference type="ARBA" id="ARBA00022833"/>
    </source>
</evidence>
<feature type="compositionally biased region" description="Polar residues" evidence="5">
    <location>
        <begin position="686"/>
        <end position="708"/>
    </location>
</feature>
<evidence type="ECO:0000256" key="4">
    <source>
        <dbReference type="PROSITE-ProRule" id="PRU00207"/>
    </source>
</evidence>
<feature type="compositionally biased region" description="Polar residues" evidence="5">
    <location>
        <begin position="722"/>
        <end position="737"/>
    </location>
</feature>
<keyword evidence="1 4" id="KW-0479">Metal-binding</keyword>
<feature type="region of interest" description="Disordered" evidence="5">
    <location>
        <begin position="785"/>
        <end position="880"/>
    </location>
</feature>
<feature type="compositionally biased region" description="Low complexity" evidence="5">
    <location>
        <begin position="822"/>
        <end position="833"/>
    </location>
</feature>
<evidence type="ECO:0000256" key="1">
    <source>
        <dbReference type="ARBA" id="ARBA00022723"/>
    </source>
</evidence>
<feature type="domain" description="PDZ" evidence="7">
    <location>
        <begin position="426"/>
        <end position="508"/>
    </location>
</feature>
<feature type="compositionally biased region" description="Basic and acidic residues" evidence="5">
    <location>
        <begin position="570"/>
        <end position="591"/>
    </location>
</feature>
<dbReference type="PROSITE" id="PS50145">
    <property type="entry name" value="ZF_TRAF"/>
    <property type="match status" value="1"/>
</dbReference>
<dbReference type="SMART" id="SM00228">
    <property type="entry name" value="PDZ"/>
    <property type="match status" value="2"/>
</dbReference>
<sequence length="1128" mass="126729">MGYDLERFTKPVDEDFKCSICLAVLENPLATPCGHVFCGNCVLPWVVQHGSCPLKCDKFSTKELNSVLPLRNLIMKLEIRCDNHTRGCQEVVKIQMLPQHLEDCDFAPVTCTNKGCEAVVSIKDLVQHQTQQCEYRAVGRCELGCNLVLQHNAVADHCCLKAMQAHCANLQAKISSQEHGLKKTTVRFGKREKSLLAQIACLQNEIQMQALRYQKKLNECKAEVEYMSAMAVYDRPCEEVPLALQLGRENGSLGFNIIGGNRVDGISEGIIVSRVIEQGPADKSELRLHDRITKVNGVDLSKATHEEAVEAFKNATEPIIVQVLRRAPRSKVPGDKEGTTALCNVGTQTELQSEDLLWKVLQRCPSPLETKNGDLDMDGLCEISPQEQMTVIDDDLMNDLDAMDNVDIPILDEDGMDKAYELEYEDVTLRRTSDGAKLGLTLCYGTEEDTGIFIKEVDPNSIAGEDGRIKEGDQILQINGEDVHSNDQALSLFAQQSDSTSLLLCRSQLQFDECLFDEHNALLEDIQLDMLEQTHQEAMQFTSCLLAEHDSRQLDDDSKTDTTGTTETTSLHHEKDSGVGRATDESVRNDESSGQENMPDDCSSTHRKYAPQQANRLGNRDLRYSNDSFISNGATEADFPTHEISLEDCMKFQAALESKCDKHMRSDTDESTRGKESKVMRLGSDSMETTSLSGDSLSRTSRNRSGASDQDEATQHRDDSKSSIWVAQQNGQKNLEPNGQPRVSPEEPEDQRFELESRKLEMIVENGQVGSPTHRPTELVLDGLRNSDNSLHRMSPSEKETKTMTSSSSGSTRQHRAPRTVPGSPGRSKSSSGSRDRSKSSSSSGSGKEKSSPVKTATDKDSGAGAPPYPSKPYRRRPATNPHLRAQQFVQRNPYFLQQEEAAAHLIRQNWKLQQQNRQLKKSLESLGPAQKLQSCPSIMSIPSHAKHYRSYLHLVNQNEENTLGTSQPSKKIINHNEWKVKIRSDGTRYITKKNTRGKILKDRANKIQEERGGLTTDDEAMSEMKLGRYWSKEDRKRHLERARDQRLRREYMVQSRMECLQEQMEEEGRKELNIVELSQRKMLKKKSGRKMMLDDFTTIQEMLVHGTRVSPETAKAFYNPLLNVTTV</sequence>
<dbReference type="PROSITE" id="PS50106">
    <property type="entry name" value="PDZ"/>
    <property type="match status" value="2"/>
</dbReference>
<evidence type="ECO:0000259" key="6">
    <source>
        <dbReference type="PROSITE" id="PS50089"/>
    </source>
</evidence>
<evidence type="ECO:0000256" key="2">
    <source>
        <dbReference type="ARBA" id="ARBA00022771"/>
    </source>
</evidence>
<feature type="compositionally biased region" description="Low complexity" evidence="5">
    <location>
        <begin position="803"/>
        <end position="812"/>
    </location>
</feature>
<dbReference type="InterPro" id="IPR051971">
    <property type="entry name" value="E3_ubiquitin-PDZ_ligase"/>
</dbReference>
<dbReference type="Gene3D" id="2.30.42.10">
    <property type="match status" value="2"/>
</dbReference>
<dbReference type="Pfam" id="PF00595">
    <property type="entry name" value="PDZ"/>
    <property type="match status" value="2"/>
</dbReference>
<dbReference type="SUPFAM" id="SSF57850">
    <property type="entry name" value="RING/U-box"/>
    <property type="match status" value="1"/>
</dbReference>
<dbReference type="InterPro" id="IPR001478">
    <property type="entry name" value="PDZ"/>
</dbReference>
<feature type="region of interest" description="Disordered" evidence="5">
    <location>
        <begin position="660"/>
        <end position="752"/>
    </location>
</feature>
<keyword evidence="3 4" id="KW-0862">Zinc</keyword>